<organism evidence="3 4">
    <name type="scientific">Aphanothece hegewaldii CCALA 016</name>
    <dbReference type="NCBI Taxonomy" id="2107694"/>
    <lineage>
        <taxon>Bacteria</taxon>
        <taxon>Bacillati</taxon>
        <taxon>Cyanobacteriota</taxon>
        <taxon>Cyanophyceae</taxon>
        <taxon>Oscillatoriophycideae</taxon>
        <taxon>Chroococcales</taxon>
        <taxon>Aphanothecaceae</taxon>
        <taxon>Aphanothece</taxon>
    </lineage>
</organism>
<dbReference type="AlphaFoldDB" id="A0A2T1M005"/>
<evidence type="ECO:0000313" key="3">
    <source>
        <dbReference type="EMBL" id="PSF37998.1"/>
    </source>
</evidence>
<keyword evidence="3" id="KW-0808">Transferase</keyword>
<reference evidence="3 4" key="1">
    <citation type="submission" date="2018-03" db="EMBL/GenBank/DDBJ databases">
        <title>The ancient ancestry and fast evolution of plastids.</title>
        <authorList>
            <person name="Moore K.R."/>
            <person name="Magnabosco C."/>
            <person name="Momper L."/>
            <person name="Gold D.A."/>
            <person name="Bosak T."/>
            <person name="Fournier G.P."/>
        </authorList>
    </citation>
    <scope>NUCLEOTIDE SEQUENCE [LARGE SCALE GENOMIC DNA]</scope>
    <source>
        <strain evidence="3 4">CCALA 016</strain>
    </source>
</reference>
<keyword evidence="3" id="KW-0418">Kinase</keyword>
<feature type="compositionally biased region" description="Basic and acidic residues" evidence="2">
    <location>
        <begin position="263"/>
        <end position="277"/>
    </location>
</feature>
<dbReference type="RefSeq" id="WP_106456436.1">
    <property type="nucleotide sequence ID" value="NZ_PXOH01000006.1"/>
</dbReference>
<feature type="region of interest" description="Disordered" evidence="2">
    <location>
        <begin position="254"/>
        <end position="277"/>
    </location>
</feature>
<sequence length="277" mass="31258">MANTTKEEITEALEKAKAEGKLRTEKIREIIQNAVAQAKLEVKEGSSEVKTLVTDSLSAVIDSYKGKGNELKDEITASIEGIIRGINSSKRQTIAQTQDEIKQLESQIDAEEIAIQKEVEVILDEVQQTSNQQPIEIKKTIDSVVENFKNSEELAILQKSYAQLKSQLAVLQANLAEKYGDQGGDVKKYLEEAKIWYEKTKENPDQFNSQIQQKQKEFEDKLSKAGSTVARKEQEIKHILQDLWKSISEIFQEKNTPKALPGEVEKQEPSDEPDLLK</sequence>
<dbReference type="SUPFAM" id="SSF58113">
    <property type="entry name" value="Apolipoprotein A-I"/>
    <property type="match status" value="1"/>
</dbReference>
<dbReference type="EMBL" id="PXOH01000006">
    <property type="protein sequence ID" value="PSF37998.1"/>
    <property type="molecule type" value="Genomic_DNA"/>
</dbReference>
<protein>
    <submittedName>
        <fullName evidence="3">Histidine kinase</fullName>
    </submittedName>
</protein>
<dbReference type="Proteomes" id="UP000239001">
    <property type="component" value="Unassembled WGS sequence"/>
</dbReference>
<dbReference type="GO" id="GO:0016301">
    <property type="term" value="F:kinase activity"/>
    <property type="evidence" value="ECO:0007669"/>
    <property type="project" value="UniProtKB-KW"/>
</dbReference>
<dbReference type="OrthoDB" id="508829at2"/>
<accession>A0A2T1M005</accession>
<keyword evidence="4" id="KW-1185">Reference proteome</keyword>
<gene>
    <name evidence="3" type="ORF">C7H19_07520</name>
</gene>
<evidence type="ECO:0000256" key="1">
    <source>
        <dbReference type="SAM" id="Coils"/>
    </source>
</evidence>
<evidence type="ECO:0000313" key="4">
    <source>
        <dbReference type="Proteomes" id="UP000239001"/>
    </source>
</evidence>
<comment type="caution">
    <text evidence="3">The sequence shown here is derived from an EMBL/GenBank/DDBJ whole genome shotgun (WGS) entry which is preliminary data.</text>
</comment>
<name>A0A2T1M005_9CHRO</name>
<keyword evidence="1" id="KW-0175">Coiled coil</keyword>
<feature type="coiled-coil region" evidence="1">
    <location>
        <begin position="87"/>
        <end position="121"/>
    </location>
</feature>
<proteinExistence type="predicted"/>
<evidence type="ECO:0000256" key="2">
    <source>
        <dbReference type="SAM" id="MobiDB-lite"/>
    </source>
</evidence>
<reference evidence="3 4" key="2">
    <citation type="submission" date="2018-03" db="EMBL/GenBank/DDBJ databases">
        <authorList>
            <person name="Keele B.F."/>
        </authorList>
    </citation>
    <scope>NUCLEOTIDE SEQUENCE [LARGE SCALE GENOMIC DNA]</scope>
    <source>
        <strain evidence="3 4">CCALA 016</strain>
    </source>
</reference>